<evidence type="ECO:0000313" key="6">
    <source>
        <dbReference type="EMBL" id="GAA55488.1"/>
    </source>
</evidence>
<dbReference type="PANTHER" id="PTHR45739:SF8">
    <property type="entry name" value="FRAS1-RELATED EXTRACELLULAR MATRIX PROTEIN 1"/>
    <property type="match status" value="1"/>
</dbReference>
<accession>G7YRA7</accession>
<dbReference type="PROSITE" id="PS51854">
    <property type="entry name" value="CSPG"/>
    <property type="match status" value="1"/>
</dbReference>
<protein>
    <submittedName>
        <fullName evidence="6">Chondroitin sulfate proteoglycan 4</fullName>
    </submittedName>
</protein>
<keyword evidence="5" id="KW-0812">Transmembrane</keyword>
<feature type="repeat" description="CSPG" evidence="4">
    <location>
        <begin position="570"/>
        <end position="669"/>
    </location>
</feature>
<dbReference type="GO" id="GO:0009653">
    <property type="term" value="P:anatomical structure morphogenesis"/>
    <property type="evidence" value="ECO:0007669"/>
    <property type="project" value="TreeGrafter"/>
</dbReference>
<evidence type="ECO:0000256" key="5">
    <source>
        <dbReference type="SAM" id="Phobius"/>
    </source>
</evidence>
<dbReference type="Pfam" id="PF16184">
    <property type="entry name" value="Cadherin_3"/>
    <property type="match status" value="1"/>
</dbReference>
<dbReference type="Proteomes" id="UP000008909">
    <property type="component" value="Unassembled WGS sequence"/>
</dbReference>
<keyword evidence="1" id="KW-0732">Signal</keyword>
<feature type="transmembrane region" description="Helical" evidence="5">
    <location>
        <begin position="2108"/>
        <end position="2132"/>
    </location>
</feature>
<dbReference type="InterPro" id="IPR051561">
    <property type="entry name" value="FRAS1_ECM"/>
</dbReference>
<dbReference type="PANTHER" id="PTHR45739">
    <property type="entry name" value="MATRIX PROTEIN, PUTATIVE-RELATED"/>
    <property type="match status" value="1"/>
</dbReference>
<keyword evidence="5" id="KW-0472">Membrane</keyword>
<reference evidence="6" key="1">
    <citation type="journal article" date="2011" name="Genome Biol.">
        <title>The draft genome of the carcinogenic human liver fluke Clonorchis sinensis.</title>
        <authorList>
            <person name="Wang X."/>
            <person name="Chen W."/>
            <person name="Huang Y."/>
            <person name="Sun J."/>
            <person name="Men J."/>
            <person name="Liu H."/>
            <person name="Luo F."/>
            <person name="Guo L."/>
            <person name="Lv X."/>
            <person name="Deng C."/>
            <person name="Zhou C."/>
            <person name="Fan Y."/>
            <person name="Li X."/>
            <person name="Huang L."/>
            <person name="Hu Y."/>
            <person name="Liang C."/>
            <person name="Hu X."/>
            <person name="Xu J."/>
            <person name="Yu X."/>
        </authorList>
    </citation>
    <scope>NUCLEOTIDE SEQUENCE [LARGE SCALE GENOMIC DNA]</scope>
    <source>
        <strain evidence="6">Henan</strain>
    </source>
</reference>
<proteinExistence type="predicted"/>
<name>G7YRA7_CLOSI</name>
<reference key="2">
    <citation type="submission" date="2011-10" db="EMBL/GenBank/DDBJ databases">
        <title>The genome and transcriptome sequence of Clonorchis sinensis provide insights into the carcinogenic liver fluke.</title>
        <authorList>
            <person name="Wang X."/>
            <person name="Huang Y."/>
            <person name="Chen W."/>
            <person name="Liu H."/>
            <person name="Guo L."/>
            <person name="Chen Y."/>
            <person name="Luo F."/>
            <person name="Zhou W."/>
            <person name="Sun J."/>
            <person name="Mao Q."/>
            <person name="Liang P."/>
            <person name="Zhou C."/>
            <person name="Tian Y."/>
            <person name="Men J."/>
            <person name="Lv X."/>
            <person name="Huang L."/>
            <person name="Zhou J."/>
            <person name="Hu Y."/>
            <person name="Li R."/>
            <person name="Zhang F."/>
            <person name="Lei H."/>
            <person name="Li X."/>
            <person name="Hu X."/>
            <person name="Liang C."/>
            <person name="Xu J."/>
            <person name="Wu Z."/>
            <person name="Yu X."/>
        </authorList>
    </citation>
    <scope>NUCLEOTIDE SEQUENCE</scope>
    <source>
        <strain>Henan</strain>
    </source>
</reference>
<keyword evidence="7" id="KW-1185">Reference proteome</keyword>
<evidence type="ECO:0000256" key="1">
    <source>
        <dbReference type="ARBA" id="ARBA00022729"/>
    </source>
</evidence>
<gene>
    <name evidence="6" type="ORF">CLF_108112</name>
</gene>
<keyword evidence="5" id="KW-1133">Transmembrane helix</keyword>
<evidence type="ECO:0000313" key="7">
    <source>
        <dbReference type="Proteomes" id="UP000008909"/>
    </source>
</evidence>
<keyword evidence="3" id="KW-0325">Glycoprotein</keyword>
<dbReference type="EMBL" id="DF144025">
    <property type="protein sequence ID" value="GAA55488.1"/>
    <property type="molecule type" value="Genomic_DNA"/>
</dbReference>
<organism evidence="6 7">
    <name type="scientific">Clonorchis sinensis</name>
    <name type="common">Chinese liver fluke</name>
    <dbReference type="NCBI Taxonomy" id="79923"/>
    <lineage>
        <taxon>Eukaryota</taxon>
        <taxon>Metazoa</taxon>
        <taxon>Spiralia</taxon>
        <taxon>Lophotrochozoa</taxon>
        <taxon>Platyhelminthes</taxon>
        <taxon>Trematoda</taxon>
        <taxon>Digenea</taxon>
        <taxon>Opisthorchiida</taxon>
        <taxon>Opisthorchiata</taxon>
        <taxon>Opisthorchiidae</taxon>
        <taxon>Clonorchis</taxon>
    </lineage>
</organism>
<keyword evidence="2" id="KW-0677">Repeat</keyword>
<evidence type="ECO:0000256" key="3">
    <source>
        <dbReference type="ARBA" id="ARBA00023180"/>
    </source>
</evidence>
<evidence type="ECO:0000256" key="4">
    <source>
        <dbReference type="PROSITE-ProRule" id="PRU01201"/>
    </source>
</evidence>
<dbReference type="InterPro" id="IPR039005">
    <property type="entry name" value="CSPG_rpt"/>
</dbReference>
<sequence>RKYRMLSLLTPLNLPIPISSAVNFGFVSNSGVNGMVYYRFRSDDLQIPQHSSFTPPFALFLLREDHPHDWLSYTADNDWFVAPVCMNFTNVQWFGYPFHEHFVNSLMRFEVPRSYQQMIAKRQLSGATTCSPVDSPPPRTMDNRGILSSEVRRRVKHRKVCNLKTVLQCVDDLAFFQEYDSACQAVIRVKWQRFRRDENQSLWKHTASWTLRCCPCDQNRERTSKRQRSRRSLSSTKEIYPVFPSKSAVPIRESRHVTERDIYSVGHADSVTSRNKSAQVIPTYTLPIIHLVPIRAVLITPSNLVPNTDPERIYDERTFESYKFHVIQAACGVFQTSTSSSVGEVGEWTVNDLFSGKQVLNQQVRYVGTLLQPEQADKIFEDLVHLTCIRTSNKSDSVRLVLPIVFERITITLERNEKAVLNFHHSSAGSTRPSLFEGSRICRINSRLLSASVHPPERDSHIYYTVLSAPQHGHLFLKHLDKNIENQTSRRTYLGVNSQFTQQDINSGRLFYIFRRVPDDNSIREQLENFKDGFEFRLQVPGAQRKEPSYFAVVVNTISTANFTGTWRMVGVKLVNKGGEVSEGGDLVITSKHLSLEPKTCPEYTDALQFRVTTFPKHGKLKQLGKDKQSSYQLERFVFYLYDVVEQNRLIYVHDGSEFFQDEFQFQLVCAESPMDEQFQDGRTSLANFMGEVVSQPIDGTFHLVINAVNDNPPTIFAKNVMFRFNSTTVMPKRWLKVNDYDLPLSSKLPTHYSIKWTILHHYHRPNIRYPKCGYFLNVKSGQKLTNFTVHAVQQSEVAFRNQGAPLCSVMLTVNDGLFSSNVPVLLNASRPIFQAFGSSIKITKRKDSRYPLFFEISTNIEVAPKAIHVYLHTGSCYGSLTTENSTTPLDSFTYADILDYNIYFLVTWRYVLNNQTLEDPCILHFKRSSGMKIANQQDFIILLVTMSFGNERWQEKVQIFIFPDSSVGAHSLSSDGEKQSVVEFNTNLNMELGEQTALSFKDNRNSFWRASQVREITMEQEGHHSLSDASLAPLSSEDVPIRHDQPIFPANSDSLTNEQSLTPYMWSREQYSAEEYQEPNNHETPRLVYLIVTYPQNGIVISKRLNQTVQVLSSADLMDNDIYYVHHEWSDSLEDIIELLAVDTTERKVTSHPITVKVNIKPKGVLHLAHNRPTPMLLGCAVWISSKYLQAQYLGVAAGEGVHFQLVRVFGGYLINTQKQDVPLRSFTQTEVDQNEILFVNTDANRNGTFGFDFRLSHHSEITGIYRHRFVVYSAALRLENNRPLLAFALGYEIITAWHLLHTVDGLVRKTAHLECDVQNDIDRNIATMKGTCEQLPTVITYTVVSFPIHGRLVKLQEAQASTRSDTYDPPNAQTFTQLSRATEMKCQNSDSDAQANITPKDLSLSNVTNNCYTCTNICVRQQDEINRNLIAYALRTTIPINFSQNVEDRVVLRVTLSTPNSPPQIAKKPLSSSQETRLISLIINASLLHITPQNQIRLVDITPLVLEEGQAKEIKPTTLDLSPIKLLRQQASARGLQLPRLTHANYWICRPPAHGVLQSNSRIVESRDLFSNSLLNGSSAALLYKHDGSDTTSDFVLFQVRFDRMPYTENDPCIKYPIYILPVNNKHPHIIRPLLTSLPPFTDIMVRNNRDIAIPLLAGTRFQLSKSNIEIADEDTKSQDLILHAIMQPHRGFLCVRHASDSIELFANPARIDSSMENCRRCENPCTFRQSQVESGLVYYQAHDKRLSHILLDSFSFMVQEAKPNVNTMDPPIGTVLFRVVPAELVVNITDVLLLQGHPRVSITKQHIKASLVAAGEITHISNKNASNTFLYSIHRAPLYGRICFDTVPVNRFTDQQLASGHLAYEQINQSGTSDSLTLIISLGNFIESDKDTLLLFAKETPDISVHNPNDAIVNADLKMYAVVELRVRIKPLIDTNVVQLTPGQITLINSSIIQAEELWEFINQQNRIETDSRTTYIPTLNLPTAPYSKLGRFRIRDQLFVNSGHPDEVLMPTVNITLETIEMNAVQFEAYANEFTQQGLEEILPYTLTIGPGVQPASGNLRLRIMRETQVDAAGSQRVETSVGSLDAAKTNSASSSWEITISTAVIGSAVGFSLLSLGLFTAFVFCIYRRRQHDHRSVKTHGTQQPATKVICQRCPPFNKWSNIELTDTVHPRVSAETFEQNNNCPQGIDTVAEELKSSLSIIPDSSDAVSPCHCDFSGAVIYLAPATPNSMQLVTTPIQSCQVFDSNNPNYFVLPDTYEQSSQAFQHSSVTKLHSIPSVTRTSSHNTSHISLQVGDYQCPCERLEDKYNVSLNVNSSSCEHKLAPDKDIPYLIQMPAGTMTMASVKAFPYFLNVHKPFHKIGHIAQNQDDSYRRITDPILPFDIRNCRTYASLKVPYREPQQAQCTTLLSDVTNLQLNFQLLAHVDDSDVQTKYELGGNDHFENNGGQFRFGRHTSFFWTQSCGSSSWIPIVCAIDSSLDCASRDRFKGNRYMIAKDWSHSAHMCSRSPLFNVRWSNQRSLRCRRLYRRPIAQPNTCFLIASLRMSTHTVYGYGTTVVEVLKTSRCAVQACRVSKPYRKTATHVAR</sequence>
<evidence type="ECO:0000256" key="2">
    <source>
        <dbReference type="ARBA" id="ARBA00022737"/>
    </source>
</evidence>
<feature type="non-terminal residue" evidence="6">
    <location>
        <position position="1"/>
    </location>
</feature>